<dbReference type="GO" id="GO:0016787">
    <property type="term" value="F:hydrolase activity"/>
    <property type="evidence" value="ECO:0007669"/>
    <property type="project" value="InterPro"/>
</dbReference>
<dbReference type="InterPro" id="IPR005939">
    <property type="entry name" value="BLH_phosphatase-like"/>
</dbReference>
<dbReference type="Pfam" id="PF04273">
    <property type="entry name" value="BLH_phosphatase"/>
    <property type="match status" value="1"/>
</dbReference>
<dbReference type="Proteomes" id="UP000561181">
    <property type="component" value="Unassembled WGS sequence"/>
</dbReference>
<proteinExistence type="predicted"/>
<evidence type="ECO:0000313" key="2">
    <source>
        <dbReference type="EMBL" id="NMW32814.1"/>
    </source>
</evidence>
<accession>A0A848QNQ0</accession>
<reference evidence="2 3" key="1">
    <citation type="submission" date="2020-04" db="EMBL/GenBank/DDBJ databases">
        <authorList>
            <person name="Liu A."/>
        </authorList>
    </citation>
    <scope>NUCLEOTIDE SEQUENCE [LARGE SCALE GENOMIC DNA]</scope>
    <source>
        <strain evidence="2 3">RZ02</strain>
    </source>
</reference>
<feature type="domain" description="Beta-lactamase hydrolase-like protein phosphatase-like" evidence="1">
    <location>
        <begin position="3"/>
        <end position="111"/>
    </location>
</feature>
<gene>
    <name evidence="2" type="ORF">HKD42_12150</name>
</gene>
<evidence type="ECO:0000259" key="1">
    <source>
        <dbReference type="Pfam" id="PF04273"/>
    </source>
</evidence>
<dbReference type="AlphaFoldDB" id="A0A848QNQ0"/>
<evidence type="ECO:0000313" key="3">
    <source>
        <dbReference type="Proteomes" id="UP000561181"/>
    </source>
</evidence>
<sequence>MSDFRRLTDSILASPQIGLADIDAAKAQGVTLIINNRPDDEEAGQIAGHEIESAAAAAGIEYMAIPIGQSGFSAPQVEAMASALENSTGQVLAYCRSGTRSTLLWALSQASQGSNPEELAAQAMAAGYDVSPVRPAMDMLATKNG</sequence>
<name>A0A848QNQ0_9SPHN</name>
<dbReference type="Gene3D" id="3.90.190.10">
    <property type="entry name" value="Protein tyrosine phosphatase superfamily"/>
    <property type="match status" value="1"/>
</dbReference>
<keyword evidence="3" id="KW-1185">Reference proteome</keyword>
<comment type="caution">
    <text evidence="2">The sequence shown here is derived from an EMBL/GenBank/DDBJ whole genome shotgun (WGS) entry which is preliminary data.</text>
</comment>
<organism evidence="2 3">
    <name type="scientific">Pontixanthobacter rizhaonensis</name>
    <dbReference type="NCBI Taxonomy" id="2730337"/>
    <lineage>
        <taxon>Bacteria</taxon>
        <taxon>Pseudomonadati</taxon>
        <taxon>Pseudomonadota</taxon>
        <taxon>Alphaproteobacteria</taxon>
        <taxon>Sphingomonadales</taxon>
        <taxon>Erythrobacteraceae</taxon>
        <taxon>Pontixanthobacter</taxon>
    </lineage>
</organism>
<dbReference type="EMBL" id="JABCRE010000003">
    <property type="protein sequence ID" value="NMW32814.1"/>
    <property type="molecule type" value="Genomic_DNA"/>
</dbReference>
<dbReference type="InterPro" id="IPR029021">
    <property type="entry name" value="Prot-tyrosine_phosphatase-like"/>
</dbReference>
<dbReference type="NCBIfam" id="TIGR01244">
    <property type="entry name" value="TIGR01244 family sulfur transferase"/>
    <property type="match status" value="1"/>
</dbReference>
<dbReference type="RefSeq" id="WP_170014116.1">
    <property type="nucleotide sequence ID" value="NZ_JABCRE010000003.1"/>
</dbReference>
<dbReference type="SUPFAM" id="SSF52799">
    <property type="entry name" value="(Phosphotyrosine protein) phosphatases II"/>
    <property type="match status" value="1"/>
</dbReference>
<protein>
    <submittedName>
        <fullName evidence="2">TIGR01244 family phosphatase</fullName>
    </submittedName>
</protein>